<gene>
    <name evidence="5" type="ORF">E4T21_20770</name>
</gene>
<dbReference type="PANTHER" id="PTHR10434">
    <property type="entry name" value="1-ACYL-SN-GLYCEROL-3-PHOSPHATE ACYLTRANSFERASE"/>
    <property type="match status" value="1"/>
</dbReference>
<evidence type="ECO:0000256" key="3">
    <source>
        <dbReference type="ARBA" id="ARBA00023315"/>
    </source>
</evidence>
<evidence type="ECO:0000313" key="6">
    <source>
        <dbReference type="Proteomes" id="UP000324285"/>
    </source>
</evidence>
<dbReference type="Pfam" id="PF01553">
    <property type="entry name" value="Acyltransferase"/>
    <property type="match status" value="1"/>
</dbReference>
<dbReference type="InterPro" id="IPR002123">
    <property type="entry name" value="Plipid/glycerol_acylTrfase"/>
</dbReference>
<keyword evidence="6" id="KW-1185">Reference proteome</keyword>
<reference evidence="5" key="1">
    <citation type="submission" date="2021-02" db="EMBL/GenBank/DDBJ databases">
        <title>Strain Y2R2, a novel species of the genus Halomonas.</title>
        <authorList>
            <person name="Huang H."/>
        </authorList>
    </citation>
    <scope>NUCLEOTIDE SEQUENCE</scope>
    <source>
        <strain evidence="5">Y2R2</strain>
    </source>
</reference>
<dbReference type="SUPFAM" id="SSF69593">
    <property type="entry name" value="Glycerol-3-phosphate (1)-acyltransferase"/>
    <property type="match status" value="1"/>
</dbReference>
<dbReference type="Proteomes" id="UP000324285">
    <property type="component" value="Chromosome"/>
</dbReference>
<dbReference type="AlphaFoldDB" id="A0A856QUQ9"/>
<keyword evidence="2" id="KW-0808">Transferase</keyword>
<name>A0A856QUQ9_9GAMM</name>
<protein>
    <submittedName>
        <fullName evidence="5">1-acyl-sn-glycerol-3-phosphate acyltransferase</fullName>
    </submittedName>
</protein>
<organism evidence="5 6">
    <name type="scientific">Halomonas binhaiensis</name>
    <dbReference type="NCBI Taxonomy" id="2562282"/>
    <lineage>
        <taxon>Bacteria</taxon>
        <taxon>Pseudomonadati</taxon>
        <taxon>Pseudomonadota</taxon>
        <taxon>Gammaproteobacteria</taxon>
        <taxon>Oceanospirillales</taxon>
        <taxon>Halomonadaceae</taxon>
        <taxon>Halomonas</taxon>
    </lineage>
</organism>
<evidence type="ECO:0000256" key="1">
    <source>
        <dbReference type="ARBA" id="ARBA00005189"/>
    </source>
</evidence>
<dbReference type="PANTHER" id="PTHR10434:SF11">
    <property type="entry name" value="1-ACYL-SN-GLYCEROL-3-PHOSPHATE ACYLTRANSFERASE"/>
    <property type="match status" value="1"/>
</dbReference>
<dbReference type="GO" id="GO:0006654">
    <property type="term" value="P:phosphatidic acid biosynthetic process"/>
    <property type="evidence" value="ECO:0007669"/>
    <property type="project" value="TreeGrafter"/>
</dbReference>
<proteinExistence type="predicted"/>
<dbReference type="RefSeq" id="WP_205423426.1">
    <property type="nucleotide sequence ID" value="NZ_CP038437.2"/>
</dbReference>
<evidence type="ECO:0000313" key="5">
    <source>
        <dbReference type="EMBL" id="QEM83730.2"/>
    </source>
</evidence>
<dbReference type="GO" id="GO:0003841">
    <property type="term" value="F:1-acylglycerol-3-phosphate O-acyltransferase activity"/>
    <property type="evidence" value="ECO:0007669"/>
    <property type="project" value="TreeGrafter"/>
</dbReference>
<sequence>MQGILQRWGAVGIGVLVRLLARLVTAARPVWQGIEPLPKQRIYYANHASHGDFVLIWMTLPPRLRAQTRPVAGADYWQTSAIRRFLIQDVFHAVLIDRRPEQRQDDPLEQMGKVLEDGDSLILFPEGTRNTGDTPLLPFKSGLYHLAKAYPQVELIPVWIDNLNRVLPKGEIVPVPLLCTVTYGAPLALEAGEDKAVFLARAERALLALSNSSDPSAREWTQ</sequence>
<evidence type="ECO:0000259" key="4">
    <source>
        <dbReference type="SMART" id="SM00563"/>
    </source>
</evidence>
<evidence type="ECO:0000256" key="2">
    <source>
        <dbReference type="ARBA" id="ARBA00022679"/>
    </source>
</evidence>
<dbReference type="KEGG" id="hbh:E4T21_20770"/>
<comment type="pathway">
    <text evidence="1">Lipid metabolism.</text>
</comment>
<keyword evidence="3 5" id="KW-0012">Acyltransferase</keyword>
<dbReference type="SMART" id="SM00563">
    <property type="entry name" value="PlsC"/>
    <property type="match status" value="1"/>
</dbReference>
<accession>A0A856QUQ9</accession>
<dbReference type="EMBL" id="CP038437">
    <property type="protein sequence ID" value="QEM83730.2"/>
    <property type="molecule type" value="Genomic_DNA"/>
</dbReference>
<feature type="domain" description="Phospholipid/glycerol acyltransferase" evidence="4">
    <location>
        <begin position="41"/>
        <end position="163"/>
    </location>
</feature>
<dbReference type="CDD" id="cd07989">
    <property type="entry name" value="LPLAT_AGPAT-like"/>
    <property type="match status" value="1"/>
</dbReference>